<comment type="subcellular location">
    <subcellularLocation>
        <location evidence="1">Endomembrane system</location>
        <topology evidence="1">Multi-pass membrane protein</topology>
    </subcellularLocation>
    <subcellularLocation>
        <location evidence="6">Membrane</location>
        <topology evidence="6">Multi-pass membrane protein</topology>
    </subcellularLocation>
</comment>
<evidence type="ECO:0000256" key="1">
    <source>
        <dbReference type="ARBA" id="ARBA00004127"/>
    </source>
</evidence>
<reference evidence="10" key="1">
    <citation type="journal article" date="2019" name="Int. J. Syst. Evol. Microbiol.">
        <title>The Global Catalogue of Microorganisms (GCM) 10K type strain sequencing project: providing services to taxonomists for standard genome sequencing and annotation.</title>
        <authorList>
            <consortium name="The Broad Institute Genomics Platform"/>
            <consortium name="The Broad Institute Genome Sequencing Center for Infectious Disease"/>
            <person name="Wu L."/>
            <person name="Ma J."/>
        </authorList>
    </citation>
    <scope>NUCLEOTIDE SEQUENCE [LARGE SCALE GENOMIC DNA]</scope>
    <source>
        <strain evidence="10">2902at01</strain>
    </source>
</reference>
<evidence type="ECO:0000256" key="6">
    <source>
        <dbReference type="RuleBase" id="RU000320"/>
    </source>
</evidence>
<dbReference type="NCBIfam" id="TIGR01972">
    <property type="entry name" value="NDH_I_M"/>
    <property type="match status" value="1"/>
</dbReference>
<keyword evidence="3 6" id="KW-0812">Transmembrane</keyword>
<sequence length="500" mass="51039">MTAGQVALWAALGLPVVGAVVVVAVPARVDRAARLVGTVFAGLAFLAGVLLAAGRSAGSAAPAAVRPWHQVDLPWATGLDLRLHLGVDGISYPLVVLTGLLTLLCCGYTLWRVPAGGSGRALVALLLVVEFGILGTFLALDLVLFFVFFEVVLLPMYAVIAGWGGADRRRAARKFAVYTLFGSVLLLVGVFVVVATTGTGDLVELTGGAGLGRTTQLVAFTLLALAFAVKSPLWPLHSWLPDAHTQAPTVGSVILAGVLLKMGTYGLIRVAVGVAPEGARWAAPVLGGFAVAAVLVGSLVCLAQGELKRLIAYSSVGHMGFVLLGIATLTGTGLRAALIGNIAHGVITALLFFLAGAIKDRAHTGELAELGGLRETAPRLAGLLGFAAVASLGLPGLAGFWGEAFAVVAALRVGGPWWTTLGVLAAVGGALTAAYFLRLLRRVTHGRAAPAVSRLGPTLAGAEWAAWGPLVLLALAIGLVPTLVLGVAGAPVQTLLDVIR</sequence>
<dbReference type="Proteomes" id="UP001595868">
    <property type="component" value="Unassembled WGS sequence"/>
</dbReference>
<comment type="similarity">
    <text evidence="2">Belongs to the complex I subunit 4 family.</text>
</comment>
<feature type="transmembrane region" description="Helical" evidence="7">
    <location>
        <begin position="464"/>
        <end position="488"/>
    </location>
</feature>
<feature type="transmembrane region" description="Helical" evidence="7">
    <location>
        <begin position="32"/>
        <end position="53"/>
    </location>
</feature>
<feature type="transmembrane region" description="Helical" evidence="7">
    <location>
        <begin position="281"/>
        <end position="303"/>
    </location>
</feature>
<accession>A0ABV8KFA5</accession>
<evidence type="ECO:0000259" key="8">
    <source>
        <dbReference type="Pfam" id="PF00361"/>
    </source>
</evidence>
<evidence type="ECO:0000256" key="3">
    <source>
        <dbReference type="ARBA" id="ARBA00022692"/>
    </source>
</evidence>
<dbReference type="PANTHER" id="PTHR43507">
    <property type="entry name" value="NADH-UBIQUINONE OXIDOREDUCTASE CHAIN 4"/>
    <property type="match status" value="1"/>
</dbReference>
<organism evidence="9 10">
    <name type="scientific">Micromonospora zhanjiangensis</name>
    <dbReference type="NCBI Taxonomy" id="1522057"/>
    <lineage>
        <taxon>Bacteria</taxon>
        <taxon>Bacillati</taxon>
        <taxon>Actinomycetota</taxon>
        <taxon>Actinomycetes</taxon>
        <taxon>Micromonosporales</taxon>
        <taxon>Micromonosporaceae</taxon>
        <taxon>Micromonospora</taxon>
    </lineage>
</organism>
<evidence type="ECO:0000256" key="2">
    <source>
        <dbReference type="ARBA" id="ARBA00009025"/>
    </source>
</evidence>
<keyword evidence="10" id="KW-1185">Reference proteome</keyword>
<feature type="transmembrane region" description="Helical" evidence="7">
    <location>
        <begin position="250"/>
        <end position="275"/>
    </location>
</feature>
<name>A0ABV8KFA5_9ACTN</name>
<dbReference type="PRINTS" id="PR01437">
    <property type="entry name" value="NUOXDRDTASE4"/>
</dbReference>
<feature type="transmembrane region" description="Helical" evidence="7">
    <location>
        <begin position="90"/>
        <end position="110"/>
    </location>
</feature>
<feature type="transmembrane region" description="Helical" evidence="7">
    <location>
        <begin position="6"/>
        <end position="25"/>
    </location>
</feature>
<feature type="transmembrane region" description="Helical" evidence="7">
    <location>
        <begin position="379"/>
        <end position="397"/>
    </location>
</feature>
<dbReference type="Pfam" id="PF00361">
    <property type="entry name" value="Proton_antipo_M"/>
    <property type="match status" value="1"/>
</dbReference>
<keyword evidence="5 7" id="KW-0472">Membrane</keyword>
<protein>
    <submittedName>
        <fullName evidence="9">NuoM family protein</fullName>
    </submittedName>
</protein>
<evidence type="ECO:0000256" key="7">
    <source>
        <dbReference type="SAM" id="Phobius"/>
    </source>
</evidence>
<dbReference type="RefSeq" id="WP_377541693.1">
    <property type="nucleotide sequence ID" value="NZ_JBHSBN010000001.1"/>
</dbReference>
<keyword evidence="4 7" id="KW-1133">Transmembrane helix</keyword>
<evidence type="ECO:0000256" key="5">
    <source>
        <dbReference type="ARBA" id="ARBA00023136"/>
    </source>
</evidence>
<feature type="transmembrane region" description="Helical" evidence="7">
    <location>
        <begin position="310"/>
        <end position="330"/>
    </location>
</feature>
<feature type="transmembrane region" description="Helical" evidence="7">
    <location>
        <begin position="146"/>
        <end position="163"/>
    </location>
</feature>
<feature type="transmembrane region" description="Helical" evidence="7">
    <location>
        <begin position="336"/>
        <end position="358"/>
    </location>
</feature>
<feature type="transmembrane region" description="Helical" evidence="7">
    <location>
        <begin position="122"/>
        <end position="140"/>
    </location>
</feature>
<feature type="transmembrane region" description="Helical" evidence="7">
    <location>
        <begin position="417"/>
        <end position="437"/>
    </location>
</feature>
<evidence type="ECO:0000256" key="4">
    <source>
        <dbReference type="ARBA" id="ARBA00022989"/>
    </source>
</evidence>
<dbReference type="InterPro" id="IPR003918">
    <property type="entry name" value="NADH_UbQ_OxRdtase"/>
</dbReference>
<feature type="transmembrane region" description="Helical" evidence="7">
    <location>
        <begin position="175"/>
        <end position="198"/>
    </location>
</feature>
<feature type="domain" description="NADH:quinone oxidoreductase/Mrp antiporter transmembrane" evidence="8">
    <location>
        <begin position="139"/>
        <end position="426"/>
    </location>
</feature>
<evidence type="ECO:0000313" key="9">
    <source>
        <dbReference type="EMBL" id="MFC4104768.1"/>
    </source>
</evidence>
<proteinExistence type="inferred from homology"/>
<dbReference type="PANTHER" id="PTHR43507:SF1">
    <property type="entry name" value="NADH-UBIQUINONE OXIDOREDUCTASE CHAIN 4"/>
    <property type="match status" value="1"/>
</dbReference>
<dbReference type="InterPro" id="IPR010227">
    <property type="entry name" value="NADH_Q_OxRdtase_chainM/4"/>
</dbReference>
<feature type="transmembrane region" description="Helical" evidence="7">
    <location>
        <begin position="210"/>
        <end position="229"/>
    </location>
</feature>
<dbReference type="EMBL" id="JBHSBN010000001">
    <property type="protein sequence ID" value="MFC4104768.1"/>
    <property type="molecule type" value="Genomic_DNA"/>
</dbReference>
<comment type="caution">
    <text evidence="9">The sequence shown here is derived from an EMBL/GenBank/DDBJ whole genome shotgun (WGS) entry which is preliminary data.</text>
</comment>
<gene>
    <name evidence="9" type="ORF">ACFOX0_02280</name>
</gene>
<dbReference type="InterPro" id="IPR001750">
    <property type="entry name" value="ND/Mrp_TM"/>
</dbReference>
<evidence type="ECO:0000313" key="10">
    <source>
        <dbReference type="Proteomes" id="UP001595868"/>
    </source>
</evidence>